<evidence type="ECO:0000259" key="1">
    <source>
        <dbReference type="Pfam" id="PF04149"/>
    </source>
</evidence>
<dbReference type="EMBL" id="AP023354">
    <property type="protein sequence ID" value="BCJ31102.1"/>
    <property type="molecule type" value="Genomic_DNA"/>
</dbReference>
<organism evidence="2 3">
    <name type="scientific">Actinocatenispora sera</name>
    <dbReference type="NCBI Taxonomy" id="390989"/>
    <lineage>
        <taxon>Bacteria</taxon>
        <taxon>Bacillati</taxon>
        <taxon>Actinomycetota</taxon>
        <taxon>Actinomycetes</taxon>
        <taxon>Micromonosporales</taxon>
        <taxon>Micromonosporaceae</taxon>
        <taxon>Actinocatenispora</taxon>
    </lineage>
</organism>
<gene>
    <name evidence="2" type="ORF">Asera_52100</name>
</gene>
<accession>A0A810L933</accession>
<dbReference type="RefSeq" id="WP_030448100.1">
    <property type="nucleotide sequence ID" value="NZ_AP023354.1"/>
</dbReference>
<dbReference type="Pfam" id="PF04149">
    <property type="entry name" value="DUF397"/>
    <property type="match status" value="1"/>
</dbReference>
<dbReference type="KEGG" id="aser:Asera_52100"/>
<evidence type="ECO:0000313" key="3">
    <source>
        <dbReference type="Proteomes" id="UP000680750"/>
    </source>
</evidence>
<sequence length="62" mass="6972">MSDELRWWKSSRSGNQGGNCVEVAASGETWYVRDSKSPDAGRLVVDQVAWRSFVGAVRRRTL</sequence>
<evidence type="ECO:0000313" key="2">
    <source>
        <dbReference type="EMBL" id="BCJ31102.1"/>
    </source>
</evidence>
<protein>
    <recommendedName>
        <fullName evidence="1">DUF397 domain-containing protein</fullName>
    </recommendedName>
</protein>
<proteinExistence type="predicted"/>
<dbReference type="Proteomes" id="UP000680750">
    <property type="component" value="Chromosome"/>
</dbReference>
<reference evidence="2" key="1">
    <citation type="submission" date="2020-08" db="EMBL/GenBank/DDBJ databases">
        <title>Whole genome shotgun sequence of Actinocatenispora sera NBRC 101916.</title>
        <authorList>
            <person name="Komaki H."/>
            <person name="Tamura T."/>
        </authorList>
    </citation>
    <scope>NUCLEOTIDE SEQUENCE</scope>
    <source>
        <strain evidence="2">NBRC 101916</strain>
    </source>
</reference>
<feature type="domain" description="DUF397" evidence="1">
    <location>
        <begin position="5"/>
        <end position="58"/>
    </location>
</feature>
<dbReference type="InterPro" id="IPR007278">
    <property type="entry name" value="DUF397"/>
</dbReference>
<keyword evidence="3" id="KW-1185">Reference proteome</keyword>
<dbReference type="AlphaFoldDB" id="A0A810L933"/>
<name>A0A810L933_9ACTN</name>